<evidence type="ECO:0000313" key="1">
    <source>
        <dbReference type="EMBL" id="AJE86010.1"/>
    </source>
</evidence>
<dbReference type="Proteomes" id="UP000031523">
    <property type="component" value="Chromosome"/>
</dbReference>
<name>A0A0B5F345_STRA4</name>
<dbReference type="AlphaFoldDB" id="A0A0B5F345"/>
<dbReference type="KEGG" id="sals:SLNWT_5634"/>
<proteinExistence type="predicted"/>
<evidence type="ECO:0000313" key="2">
    <source>
        <dbReference type="Proteomes" id="UP000031523"/>
    </source>
</evidence>
<organism evidence="1 2">
    <name type="scientific">Streptomyces albus (strain ATCC 21838 / DSM 41398 / FERM P-419 / JCM 4703 / NBRC 107858)</name>
    <dbReference type="NCBI Taxonomy" id="1081613"/>
    <lineage>
        <taxon>Bacteria</taxon>
        <taxon>Bacillati</taxon>
        <taxon>Actinomycetota</taxon>
        <taxon>Actinomycetes</taxon>
        <taxon>Kitasatosporales</taxon>
        <taxon>Streptomycetaceae</taxon>
        <taxon>Streptomyces</taxon>
    </lineage>
</organism>
<sequence length="49" mass="5240">MIVLPVLPGPPVLTGLSGPPGNVTPRKISVPPGKAEYPYEVRLFTPCQR</sequence>
<protein>
    <submittedName>
        <fullName evidence="1">Uncharacterized protein</fullName>
    </submittedName>
</protein>
<accession>A0A0B5F345</accession>
<keyword evidence="2" id="KW-1185">Reference proteome</keyword>
<reference evidence="1 2" key="1">
    <citation type="submission" date="2015-01" db="EMBL/GenBank/DDBJ databases">
        <title>Enhanced salinomycin production by adjusting the supply of polyketide extender units in Streptomyce albus DSM 41398.</title>
        <authorList>
            <person name="Lu C."/>
        </authorList>
    </citation>
    <scope>NUCLEOTIDE SEQUENCE [LARGE SCALE GENOMIC DNA]</scope>
    <source>
        <strain evidence="2">ATCC 21838 / DSM 41398 / FERM P-419 / JCM 4703 / NBRC 107858</strain>
    </source>
</reference>
<dbReference type="EMBL" id="CP010519">
    <property type="protein sequence ID" value="AJE86010.1"/>
    <property type="molecule type" value="Genomic_DNA"/>
</dbReference>
<gene>
    <name evidence="1" type="ORF">SLNWT_5634</name>
</gene>